<evidence type="ECO:0000256" key="4">
    <source>
        <dbReference type="ARBA" id="ARBA00022692"/>
    </source>
</evidence>
<comment type="subunit">
    <text evidence="12">F-type ATPases have 2 components, F(1) - the catalytic core - and F(0) - the membrane proton channel. F(1) has five subunits: alpha(3), beta(3), gamma(1), delta(1), epsilon(1). F(0) has four main subunits: a(1), b(1), b'(1) and c(10-14). The alpha and beta chains form an alternating ring which encloses part of the gamma chain. F(1) is attached to F(0) by a central stalk formed by the gamma and epsilon chains, while a peripheral stalk is formed by the delta, b and b' chains.</text>
</comment>
<evidence type="ECO:0000256" key="3">
    <source>
        <dbReference type="ARBA" id="ARBA00022547"/>
    </source>
</evidence>
<keyword evidence="6 12" id="KW-1133">Transmembrane helix</keyword>
<keyword evidence="12" id="KW-0793">Thylakoid</keyword>
<dbReference type="GO" id="GO:0046933">
    <property type="term" value="F:proton-transporting ATP synthase activity, rotational mechanism"/>
    <property type="evidence" value="ECO:0007669"/>
    <property type="project" value="UniProtKB-UniRule"/>
</dbReference>
<organism evidence="15 16">
    <name type="scientific">Acaryochloris thomasi RCC1774</name>
    <dbReference type="NCBI Taxonomy" id="1764569"/>
    <lineage>
        <taxon>Bacteria</taxon>
        <taxon>Bacillati</taxon>
        <taxon>Cyanobacteriota</taxon>
        <taxon>Cyanophyceae</taxon>
        <taxon>Acaryochloridales</taxon>
        <taxon>Acaryochloridaceae</taxon>
        <taxon>Acaryochloris</taxon>
        <taxon>Acaryochloris thomasi</taxon>
    </lineage>
</organism>
<dbReference type="HAMAP" id="MF_01399">
    <property type="entry name" value="ATP_synth_bprime"/>
    <property type="match status" value="1"/>
</dbReference>
<dbReference type="Pfam" id="PF00430">
    <property type="entry name" value="ATP-synt_B"/>
    <property type="match status" value="1"/>
</dbReference>
<evidence type="ECO:0000256" key="11">
    <source>
        <dbReference type="ARBA" id="ARBA00037847"/>
    </source>
</evidence>
<dbReference type="AlphaFoldDB" id="A0A2W1JXU2"/>
<accession>A0A2W1JXU2</accession>
<dbReference type="PANTHER" id="PTHR33445">
    <property type="entry name" value="ATP SYNTHASE SUBUNIT B', CHLOROPLASTIC"/>
    <property type="match status" value="1"/>
</dbReference>
<dbReference type="InterPro" id="IPR002146">
    <property type="entry name" value="ATP_synth_b/b'su_bac/chlpt"/>
</dbReference>
<evidence type="ECO:0000256" key="10">
    <source>
        <dbReference type="ARBA" id="ARBA00025198"/>
    </source>
</evidence>
<comment type="subcellular location">
    <subcellularLocation>
        <location evidence="12">Cellular thylakoid membrane</location>
        <topology evidence="12">Single-pass membrane protein</topology>
    </subcellularLocation>
    <subcellularLocation>
        <location evidence="11">Endomembrane system</location>
        <topology evidence="11">Single-pass membrane protein</topology>
    </subcellularLocation>
</comment>
<proteinExistence type="inferred from homology"/>
<reference evidence="15 16" key="1">
    <citation type="journal article" date="2018" name="Sci. Rep.">
        <title>A novel species of the marine cyanobacterium Acaryochloris with a unique pigment content and lifestyle.</title>
        <authorList>
            <person name="Partensky F."/>
            <person name="Six C."/>
            <person name="Ratin M."/>
            <person name="Garczarek L."/>
            <person name="Vaulot D."/>
            <person name="Probert I."/>
            <person name="Calteau A."/>
            <person name="Gourvil P."/>
            <person name="Marie D."/>
            <person name="Grebert T."/>
            <person name="Bouchier C."/>
            <person name="Le Panse S."/>
            <person name="Gachenot M."/>
            <person name="Rodriguez F."/>
            <person name="Garrido J.L."/>
        </authorList>
    </citation>
    <scope>NUCLEOTIDE SEQUENCE [LARGE SCALE GENOMIC DNA]</scope>
    <source>
        <strain evidence="15 16">RCC1774</strain>
    </source>
</reference>
<comment type="function">
    <text evidence="12">Component of the F(0) channel, it forms part of the peripheral stalk, linking F(1) to F(0). The b'-subunit is a diverged and duplicated form of b found in plants and photosynthetic bacteria.</text>
</comment>
<keyword evidence="14" id="KW-0175">Coiled coil</keyword>
<keyword evidence="2 12" id="KW-0813">Transport</keyword>
<protein>
    <recommendedName>
        <fullName evidence="12">ATP synthase subunit b'</fullName>
    </recommendedName>
    <alternativeName>
        <fullName evidence="12">ATP synthase F(0) sector subunit b'</fullName>
    </alternativeName>
    <alternativeName>
        <fullName evidence="12">ATPase subunit II</fullName>
    </alternativeName>
    <alternativeName>
        <fullName evidence="12">F-type ATPase subunit b'</fullName>
        <shortName evidence="12">F-ATPase subunit b'</shortName>
    </alternativeName>
</protein>
<feature type="coiled-coil region" evidence="14">
    <location>
        <begin position="45"/>
        <end position="120"/>
    </location>
</feature>
<dbReference type="NCBIfam" id="NF005607">
    <property type="entry name" value="PRK07353.1"/>
    <property type="match status" value="1"/>
</dbReference>
<keyword evidence="4 12" id="KW-0812">Transmembrane</keyword>
<evidence type="ECO:0000256" key="8">
    <source>
        <dbReference type="ARBA" id="ARBA00023136"/>
    </source>
</evidence>
<evidence type="ECO:0000256" key="13">
    <source>
        <dbReference type="RuleBase" id="RU003848"/>
    </source>
</evidence>
<comment type="function">
    <text evidence="10 12">F(1)F(0) ATP synthase produces ATP from ADP in the presence of a proton or sodium gradient. F-type ATPases consist of two structural domains, F(1) containing the extramembraneous catalytic core and F(0) containing the membrane proton channel, linked together by a central stalk and a peripheral stalk. During catalysis, ATP synthesis in the catalytic domain of F(1) is coupled via a rotary mechanism of the central stalk subunits to proton translocation.</text>
</comment>
<evidence type="ECO:0000256" key="7">
    <source>
        <dbReference type="ARBA" id="ARBA00023065"/>
    </source>
</evidence>
<dbReference type="PANTHER" id="PTHR33445:SF2">
    <property type="entry name" value="ATP SYNTHASE SUBUNIT B', CHLOROPLASTIC"/>
    <property type="match status" value="1"/>
</dbReference>
<dbReference type="GO" id="GO:0031676">
    <property type="term" value="C:plasma membrane-derived thylakoid membrane"/>
    <property type="evidence" value="ECO:0007669"/>
    <property type="project" value="UniProtKB-SubCell"/>
</dbReference>
<keyword evidence="7 12" id="KW-0406">Ion transport</keyword>
<evidence type="ECO:0000256" key="5">
    <source>
        <dbReference type="ARBA" id="ARBA00022781"/>
    </source>
</evidence>
<keyword evidence="16" id="KW-1185">Reference proteome</keyword>
<keyword evidence="8 12" id="KW-0472">Membrane</keyword>
<evidence type="ECO:0000256" key="6">
    <source>
        <dbReference type="ARBA" id="ARBA00022989"/>
    </source>
</evidence>
<dbReference type="GO" id="GO:0045259">
    <property type="term" value="C:proton-transporting ATP synthase complex"/>
    <property type="evidence" value="ECO:0007669"/>
    <property type="project" value="UniProtKB-KW"/>
</dbReference>
<evidence type="ECO:0000256" key="12">
    <source>
        <dbReference type="HAMAP-Rule" id="MF_01399"/>
    </source>
</evidence>
<dbReference type="EMBL" id="PQWO01000002">
    <property type="protein sequence ID" value="PZD74862.1"/>
    <property type="molecule type" value="Genomic_DNA"/>
</dbReference>
<dbReference type="HAMAP" id="MF_01398">
    <property type="entry name" value="ATP_synth_b_bprime"/>
    <property type="match status" value="1"/>
</dbReference>
<gene>
    <name evidence="15" type="primary">atpG_2</name>
    <name evidence="12" type="synonym">atpF2</name>
    <name evidence="12" type="synonym">atpG</name>
    <name evidence="15" type="ORF">C1752_00860</name>
</gene>
<dbReference type="GO" id="GO:0046961">
    <property type="term" value="F:proton-transporting ATPase activity, rotational mechanism"/>
    <property type="evidence" value="ECO:0007669"/>
    <property type="project" value="TreeGrafter"/>
</dbReference>
<dbReference type="GO" id="GO:0012505">
    <property type="term" value="C:endomembrane system"/>
    <property type="evidence" value="ECO:0007669"/>
    <property type="project" value="UniProtKB-SubCell"/>
</dbReference>
<evidence type="ECO:0000256" key="14">
    <source>
        <dbReference type="SAM" id="Coils"/>
    </source>
</evidence>
<dbReference type="InterPro" id="IPR034679">
    <property type="entry name" value="ATP_synth_b"/>
</dbReference>
<name>A0A2W1JXU2_9CYAN</name>
<dbReference type="CDD" id="cd06503">
    <property type="entry name" value="ATP-synt_Fo_b"/>
    <property type="match status" value="1"/>
</dbReference>
<keyword evidence="3 12" id="KW-0138">CF(0)</keyword>
<keyword evidence="5 12" id="KW-0375">Hydrogen ion transport</keyword>
<dbReference type="Proteomes" id="UP000248857">
    <property type="component" value="Unassembled WGS sequence"/>
</dbReference>
<comment type="similarity">
    <text evidence="1 12 13">Belongs to the ATPase B chain family.</text>
</comment>
<sequence>MFDFDLTLPLMMAQFLALVYVMNLVFYKPLTKVITDREDYVRSNTSGAQEQLDQANKLAEQYEQELADTRRQSQSTIASAQEEAQKIAQQEIAEVQKQIQAELQQAQQELEQQKQSAFQTLEGQVDTLSNQILDKLLV</sequence>
<comment type="caution">
    <text evidence="15">The sequence shown here is derived from an EMBL/GenBank/DDBJ whole genome shotgun (WGS) entry which is preliminary data.</text>
</comment>
<keyword evidence="9 12" id="KW-0066">ATP synthesis</keyword>
<evidence type="ECO:0000256" key="2">
    <source>
        <dbReference type="ARBA" id="ARBA00022448"/>
    </source>
</evidence>
<evidence type="ECO:0000313" key="16">
    <source>
        <dbReference type="Proteomes" id="UP000248857"/>
    </source>
</evidence>
<evidence type="ECO:0000256" key="1">
    <source>
        <dbReference type="ARBA" id="ARBA00005513"/>
    </source>
</evidence>
<evidence type="ECO:0000313" key="15">
    <source>
        <dbReference type="EMBL" id="PZD74862.1"/>
    </source>
</evidence>
<dbReference type="OrthoDB" id="426571at2"/>
<dbReference type="InterPro" id="IPR050059">
    <property type="entry name" value="ATP_synthase_B_chain"/>
</dbReference>
<evidence type="ECO:0000256" key="9">
    <source>
        <dbReference type="ARBA" id="ARBA00023310"/>
    </source>
</evidence>
<feature type="transmembrane region" description="Helical" evidence="12">
    <location>
        <begin position="6"/>
        <end position="27"/>
    </location>
</feature>